<gene>
    <name evidence="1" type="ORF">CACET_c15890</name>
</gene>
<evidence type="ECO:0008006" key="3">
    <source>
        <dbReference type="Google" id="ProtNLM"/>
    </source>
</evidence>
<dbReference type="OrthoDB" id="2112405at2"/>
<evidence type="ECO:0000313" key="1">
    <source>
        <dbReference type="EMBL" id="AKL95038.1"/>
    </source>
</evidence>
<organism evidence="1 2">
    <name type="scientific">Clostridium aceticum</name>
    <dbReference type="NCBI Taxonomy" id="84022"/>
    <lineage>
        <taxon>Bacteria</taxon>
        <taxon>Bacillati</taxon>
        <taxon>Bacillota</taxon>
        <taxon>Clostridia</taxon>
        <taxon>Eubacteriales</taxon>
        <taxon>Clostridiaceae</taxon>
        <taxon>Clostridium</taxon>
    </lineage>
</organism>
<evidence type="ECO:0000313" key="2">
    <source>
        <dbReference type="Proteomes" id="UP000035704"/>
    </source>
</evidence>
<dbReference type="KEGG" id="cace:CACET_c15890"/>
<dbReference type="RefSeq" id="WP_044823781.1">
    <property type="nucleotide sequence ID" value="NZ_CP009687.1"/>
</dbReference>
<reference evidence="1 2" key="1">
    <citation type="submission" date="2014-10" db="EMBL/GenBank/DDBJ databases">
        <title>Genome sequence of Clostridium aceticum DSM 1496.</title>
        <authorList>
            <person name="Poehlein A."/>
            <person name="Schiel-Bengelsdorf B."/>
            <person name="Gottschalk G."/>
            <person name="Duerre P."/>
            <person name="Daniel R."/>
        </authorList>
    </citation>
    <scope>NUCLEOTIDE SEQUENCE [LARGE SCALE GENOMIC DNA]</scope>
    <source>
        <strain evidence="1 2">DSM 1496</strain>
    </source>
</reference>
<protein>
    <recommendedName>
        <fullName evidence="3">WYL domain-containing protein</fullName>
    </recommendedName>
</protein>
<dbReference type="Proteomes" id="UP000035704">
    <property type="component" value="Chromosome"/>
</dbReference>
<dbReference type="STRING" id="84022.CACET_c15890"/>
<accession>A0A0G3W9L5</accession>
<name>A0A0G3W9L5_9CLOT</name>
<dbReference type="AlphaFoldDB" id="A0A0G3W9L5"/>
<sequence>MVDFSLKYSLENKVPVTIMYQKGLEITQRRIKVLKIEDNKIIAYCFKRRANRIFKKDSILAATIVGIQENYIRASRTTGV</sequence>
<dbReference type="EMBL" id="CP009687">
    <property type="protein sequence ID" value="AKL95038.1"/>
    <property type="molecule type" value="Genomic_DNA"/>
</dbReference>
<dbReference type="PATRIC" id="fig|84022.6.peg.1580"/>
<proteinExistence type="predicted"/>
<keyword evidence="2" id="KW-1185">Reference proteome</keyword>